<dbReference type="AlphaFoldDB" id="A0A418B4R0"/>
<dbReference type="CDD" id="cd05693">
    <property type="entry name" value="S1_Rrp5_repeat_hs1_sc1"/>
    <property type="match status" value="1"/>
</dbReference>
<gene>
    <name evidence="6" type="ORF">DYB32_006188</name>
</gene>
<dbReference type="InterPro" id="IPR012340">
    <property type="entry name" value="NA-bd_OB-fold"/>
</dbReference>
<dbReference type="SUPFAM" id="SSF50249">
    <property type="entry name" value="Nucleic acid-binding proteins"/>
    <property type="match status" value="2"/>
</dbReference>
<dbReference type="InterPro" id="IPR003029">
    <property type="entry name" value="S1_domain"/>
</dbReference>
<evidence type="ECO:0000256" key="1">
    <source>
        <dbReference type="ARBA" id="ARBA00004123"/>
    </source>
</evidence>
<evidence type="ECO:0000313" key="6">
    <source>
        <dbReference type="EMBL" id="RHY33182.1"/>
    </source>
</evidence>
<dbReference type="EMBL" id="QUSY01000088">
    <property type="protein sequence ID" value="RHY33182.1"/>
    <property type="molecule type" value="Genomic_DNA"/>
</dbReference>
<dbReference type="InterPro" id="IPR048059">
    <property type="entry name" value="Rrp5_S1_rpt_hs1_sc1"/>
</dbReference>
<sequence>MATSTVICAAWDGVERHGGRISQSRGKKCPFKKISSSDLIGHFVLTALHQPKSLAETPCFKHKLDQMDVSFPRGKKPNTAEEDASKKRKKTSDSEVLFGKKDKSIVGDTPTTANGTSHKRPKHHKSKDVKSDKAATPDAKPALAHTITFKTLRPQMLVMGIVRQINDHDIVVSLPNKLNGVVVRKETADELHNDNASSVKLTDLFHIGQYVACVVLKSSKEDRGKRIELSLRTSLVNANLTIKHIVKGASVYASVVSVEDHGVVVNVGVRGFTGFIPSKDLHLPEGHTDAHPGQLFFC</sequence>
<evidence type="ECO:0000256" key="4">
    <source>
        <dbReference type="SAM" id="MobiDB-lite"/>
    </source>
</evidence>
<comment type="caution">
    <text evidence="6">The sequence shown here is derived from an EMBL/GenBank/DDBJ whole genome shotgun (WGS) entry which is preliminary data.</text>
</comment>
<feature type="domain" description="S1 motif" evidence="5">
    <location>
        <begin position="155"/>
        <end position="232"/>
    </location>
</feature>
<dbReference type="Proteomes" id="UP000285060">
    <property type="component" value="Unassembled WGS sequence"/>
</dbReference>
<keyword evidence="7" id="KW-1185">Reference proteome</keyword>
<name>A0A418B4R0_9STRA</name>
<protein>
    <recommendedName>
        <fullName evidence="5">S1 motif domain-containing protein</fullName>
    </recommendedName>
</protein>
<dbReference type="GO" id="GO:0006364">
    <property type="term" value="P:rRNA processing"/>
    <property type="evidence" value="ECO:0007669"/>
    <property type="project" value="InterPro"/>
</dbReference>
<feature type="region of interest" description="Disordered" evidence="4">
    <location>
        <begin position="69"/>
        <end position="139"/>
    </location>
</feature>
<feature type="domain" description="S1 motif" evidence="5">
    <location>
        <begin position="248"/>
        <end position="281"/>
    </location>
</feature>
<dbReference type="PROSITE" id="PS50126">
    <property type="entry name" value="S1"/>
    <property type="match status" value="2"/>
</dbReference>
<dbReference type="SMART" id="SM00316">
    <property type="entry name" value="S1"/>
    <property type="match status" value="1"/>
</dbReference>
<dbReference type="PANTHER" id="PTHR23270">
    <property type="entry name" value="PROGRAMMED CELL DEATH PROTEIN 11 PRE-RRNA PROCESSING PROTEIN RRP5"/>
    <property type="match status" value="1"/>
</dbReference>
<feature type="compositionally biased region" description="Basic residues" evidence="4">
    <location>
        <begin position="117"/>
        <end position="127"/>
    </location>
</feature>
<organism evidence="6 7">
    <name type="scientific">Aphanomyces invadans</name>
    <dbReference type="NCBI Taxonomy" id="157072"/>
    <lineage>
        <taxon>Eukaryota</taxon>
        <taxon>Sar</taxon>
        <taxon>Stramenopiles</taxon>
        <taxon>Oomycota</taxon>
        <taxon>Saprolegniomycetes</taxon>
        <taxon>Saprolegniales</taxon>
        <taxon>Verrucalvaceae</taxon>
        <taxon>Aphanomyces</taxon>
    </lineage>
</organism>
<dbReference type="Gene3D" id="2.40.50.140">
    <property type="entry name" value="Nucleic acid-binding proteins"/>
    <property type="match status" value="2"/>
</dbReference>
<dbReference type="GO" id="GO:0032040">
    <property type="term" value="C:small-subunit processome"/>
    <property type="evidence" value="ECO:0007669"/>
    <property type="project" value="TreeGrafter"/>
</dbReference>
<evidence type="ECO:0000259" key="5">
    <source>
        <dbReference type="PROSITE" id="PS50126"/>
    </source>
</evidence>
<evidence type="ECO:0000313" key="7">
    <source>
        <dbReference type="Proteomes" id="UP000285060"/>
    </source>
</evidence>
<keyword evidence="3" id="KW-0539">Nucleus</keyword>
<dbReference type="InterPro" id="IPR045209">
    <property type="entry name" value="Rrp5"/>
</dbReference>
<evidence type="ECO:0000256" key="3">
    <source>
        <dbReference type="ARBA" id="ARBA00023242"/>
    </source>
</evidence>
<dbReference type="PANTHER" id="PTHR23270:SF10">
    <property type="entry name" value="PROTEIN RRP5 HOMOLOG"/>
    <property type="match status" value="1"/>
</dbReference>
<dbReference type="GO" id="GO:0003723">
    <property type="term" value="F:RNA binding"/>
    <property type="evidence" value="ECO:0007669"/>
    <property type="project" value="TreeGrafter"/>
</dbReference>
<reference evidence="6 7" key="1">
    <citation type="submission" date="2018-08" db="EMBL/GenBank/DDBJ databases">
        <title>Aphanomyces genome sequencing and annotation.</title>
        <authorList>
            <person name="Minardi D."/>
            <person name="Oidtmann B."/>
            <person name="Van Der Giezen M."/>
            <person name="Studholme D.J."/>
        </authorList>
    </citation>
    <scope>NUCLEOTIDE SEQUENCE [LARGE SCALE GENOMIC DNA]</scope>
    <source>
        <strain evidence="6 7">NJM0002</strain>
    </source>
</reference>
<feature type="non-terminal residue" evidence="6">
    <location>
        <position position="298"/>
    </location>
</feature>
<keyword evidence="2" id="KW-0677">Repeat</keyword>
<accession>A0A418B4R0</accession>
<comment type="subcellular location">
    <subcellularLocation>
        <location evidence="1">Nucleus</location>
    </subcellularLocation>
</comment>
<dbReference type="VEuPathDB" id="FungiDB:H310_01497"/>
<proteinExistence type="predicted"/>
<evidence type="ECO:0000256" key="2">
    <source>
        <dbReference type="ARBA" id="ARBA00022737"/>
    </source>
</evidence>